<evidence type="ECO:0000259" key="1">
    <source>
        <dbReference type="Pfam" id="PF13302"/>
    </source>
</evidence>
<name>A0A7H8R222_TALRU</name>
<proteinExistence type="predicted"/>
<accession>A0A7H8R222</accession>
<sequence length="224" mass="25882">MDIPFYQSVTVTVPNVLPEVTTERLSLRPVEHEDVFHLFVVRQQAELFNYPWFPDKKIEDTIVFLEGRFFTNGPERIRGRSFFYVLRIKPTGSNPNASPVIGWVSLLSIAPVPELFCAIHPRCSRLRFMTEAVKAVLNVWWSFPRMKNEWRLHVDEPEYVYAACITHNIAGEKLLKKCGFEKYSSEETERKGAMTFRIGKVFPVTPTRPTGETIEKPVSFEGIL</sequence>
<dbReference type="RefSeq" id="XP_035346601.1">
    <property type="nucleotide sequence ID" value="XM_035490708.1"/>
</dbReference>
<gene>
    <name evidence="2" type="ORF">TRUGW13939_07569</name>
</gene>
<dbReference type="PANTHER" id="PTHR43792">
    <property type="entry name" value="GNAT FAMILY, PUTATIVE (AFU_ORTHOLOGUE AFUA_3G00765)-RELATED-RELATED"/>
    <property type="match status" value="1"/>
</dbReference>
<dbReference type="KEGG" id="trg:TRUGW13939_07569"/>
<dbReference type="AlphaFoldDB" id="A0A7H8R222"/>
<evidence type="ECO:0000313" key="2">
    <source>
        <dbReference type="EMBL" id="QKX60424.1"/>
    </source>
</evidence>
<dbReference type="Pfam" id="PF13302">
    <property type="entry name" value="Acetyltransf_3"/>
    <property type="match status" value="1"/>
</dbReference>
<dbReference type="InterPro" id="IPR016181">
    <property type="entry name" value="Acyl_CoA_acyltransferase"/>
</dbReference>
<dbReference type="InterPro" id="IPR051531">
    <property type="entry name" value="N-acetyltransferase"/>
</dbReference>
<dbReference type="GeneID" id="55995060"/>
<evidence type="ECO:0000313" key="3">
    <source>
        <dbReference type="Proteomes" id="UP000509510"/>
    </source>
</evidence>
<organism evidence="2 3">
    <name type="scientific">Talaromyces rugulosus</name>
    <name type="common">Penicillium rugulosum</name>
    <dbReference type="NCBI Taxonomy" id="121627"/>
    <lineage>
        <taxon>Eukaryota</taxon>
        <taxon>Fungi</taxon>
        <taxon>Dikarya</taxon>
        <taxon>Ascomycota</taxon>
        <taxon>Pezizomycotina</taxon>
        <taxon>Eurotiomycetes</taxon>
        <taxon>Eurotiomycetidae</taxon>
        <taxon>Eurotiales</taxon>
        <taxon>Trichocomaceae</taxon>
        <taxon>Talaromyces</taxon>
        <taxon>Talaromyces sect. Islandici</taxon>
    </lineage>
</organism>
<dbReference type="OrthoDB" id="4072826at2759"/>
<dbReference type="EMBL" id="CP055901">
    <property type="protein sequence ID" value="QKX60424.1"/>
    <property type="molecule type" value="Genomic_DNA"/>
</dbReference>
<reference evidence="3" key="1">
    <citation type="submission" date="2020-06" db="EMBL/GenBank/DDBJ databases">
        <title>A chromosome-scale genome assembly of Talaromyces rugulosus W13939.</title>
        <authorList>
            <person name="Wang B."/>
            <person name="Guo L."/>
            <person name="Ye K."/>
            <person name="Wang L."/>
        </authorList>
    </citation>
    <scope>NUCLEOTIDE SEQUENCE [LARGE SCALE GENOMIC DNA]</scope>
    <source>
        <strain evidence="3">W13939</strain>
    </source>
</reference>
<dbReference type="GO" id="GO:0016747">
    <property type="term" value="F:acyltransferase activity, transferring groups other than amino-acyl groups"/>
    <property type="evidence" value="ECO:0007669"/>
    <property type="project" value="InterPro"/>
</dbReference>
<dbReference type="InterPro" id="IPR000182">
    <property type="entry name" value="GNAT_dom"/>
</dbReference>
<keyword evidence="3" id="KW-1185">Reference proteome</keyword>
<protein>
    <recommendedName>
        <fullName evidence="1">N-acetyltransferase domain-containing protein</fullName>
    </recommendedName>
</protein>
<dbReference type="SUPFAM" id="SSF55729">
    <property type="entry name" value="Acyl-CoA N-acyltransferases (Nat)"/>
    <property type="match status" value="1"/>
</dbReference>
<dbReference type="PANTHER" id="PTHR43792:SF1">
    <property type="entry name" value="N-ACETYLTRANSFERASE DOMAIN-CONTAINING PROTEIN"/>
    <property type="match status" value="1"/>
</dbReference>
<dbReference type="Proteomes" id="UP000509510">
    <property type="component" value="Chromosome IV"/>
</dbReference>
<feature type="domain" description="N-acetyltransferase" evidence="1">
    <location>
        <begin position="24"/>
        <end position="181"/>
    </location>
</feature>
<dbReference type="Gene3D" id="3.40.630.30">
    <property type="match status" value="1"/>
</dbReference>